<organism evidence="3">
    <name type="scientific">Xanthomonas arboricola</name>
    <dbReference type="NCBI Taxonomy" id="56448"/>
    <lineage>
        <taxon>Bacteria</taxon>
        <taxon>Pseudomonadati</taxon>
        <taxon>Pseudomonadota</taxon>
        <taxon>Gammaproteobacteria</taxon>
        <taxon>Lysobacterales</taxon>
        <taxon>Lysobacteraceae</taxon>
        <taxon>Xanthomonas</taxon>
    </lineage>
</organism>
<dbReference type="Gene3D" id="3.40.50.720">
    <property type="entry name" value="NAD(P)-binding Rossmann-like Domain"/>
    <property type="match status" value="1"/>
</dbReference>
<gene>
    <name evidence="3" type="ORF">FHR65_001900</name>
</gene>
<dbReference type="Pfam" id="PF00106">
    <property type="entry name" value="adh_short"/>
    <property type="match status" value="1"/>
</dbReference>
<dbReference type="Proteomes" id="UP000528595">
    <property type="component" value="Unassembled WGS sequence"/>
</dbReference>
<dbReference type="CDD" id="cd05233">
    <property type="entry name" value="SDR_c"/>
    <property type="match status" value="1"/>
</dbReference>
<dbReference type="NCBIfam" id="NF006565">
    <property type="entry name" value="PRK09072.1"/>
    <property type="match status" value="1"/>
</dbReference>
<comment type="similarity">
    <text evidence="1">Belongs to the short-chain dehydrogenases/reductases (SDR) family.</text>
</comment>
<dbReference type="GO" id="GO:0016020">
    <property type="term" value="C:membrane"/>
    <property type="evidence" value="ECO:0007669"/>
    <property type="project" value="TreeGrafter"/>
</dbReference>
<evidence type="ECO:0000313" key="3">
    <source>
        <dbReference type="EMBL" id="MBB5670345.1"/>
    </source>
</evidence>
<dbReference type="InterPro" id="IPR002347">
    <property type="entry name" value="SDR_fam"/>
</dbReference>
<dbReference type="PANTHER" id="PTHR44196:SF1">
    <property type="entry name" value="DEHYDROGENASE_REDUCTASE SDR FAMILY MEMBER 7B"/>
    <property type="match status" value="1"/>
</dbReference>
<protein>
    <submittedName>
        <fullName evidence="3">Short-subunit dehydrogenase</fullName>
    </submittedName>
</protein>
<dbReference type="EMBL" id="JACIIQ010000006">
    <property type="protein sequence ID" value="MBB5670345.1"/>
    <property type="molecule type" value="Genomic_DNA"/>
</dbReference>
<dbReference type="InterPro" id="IPR020904">
    <property type="entry name" value="Sc_DH/Rdtase_CS"/>
</dbReference>
<dbReference type="PRINTS" id="PR00081">
    <property type="entry name" value="GDHRDH"/>
</dbReference>
<name>A0AB73GWG3_9XANT</name>
<sequence length="280" mass="29199">MMDLRGKCVILTGASGGIGSALCAGLVEAGATVMAVGRTDGRLQGLVAAHPPGRVVPVAADLASEAGRALLLAQVHAMRPAPSVLVLAHAQSQFGLLQDQDPASLSAMVHLNLTVPMLLVQALLPAFARQPEAAMVALGSTFGSLGFAGFAGYSASKFGLRGLFEALAREHADTRVRFQYLSPRATATAFNPAAVDALNAELGTAVDRAADVAAALLQSIVRGDRRCQLGWPEKAFARLNGLLPELVDRALRKQLSTIRRHARHGGGVASQELSHEPQLP</sequence>
<evidence type="ECO:0000256" key="1">
    <source>
        <dbReference type="ARBA" id="ARBA00006484"/>
    </source>
</evidence>
<dbReference type="PROSITE" id="PS00061">
    <property type="entry name" value="ADH_SHORT"/>
    <property type="match status" value="1"/>
</dbReference>
<dbReference type="GO" id="GO:0016491">
    <property type="term" value="F:oxidoreductase activity"/>
    <property type="evidence" value="ECO:0007669"/>
    <property type="project" value="UniProtKB-KW"/>
</dbReference>
<dbReference type="AlphaFoldDB" id="A0AB73GWG3"/>
<dbReference type="PANTHER" id="PTHR44196">
    <property type="entry name" value="DEHYDROGENASE/REDUCTASE SDR FAMILY MEMBER 7B"/>
    <property type="match status" value="1"/>
</dbReference>
<comment type="caution">
    <text evidence="3">The sequence shown here is derived from an EMBL/GenBank/DDBJ whole genome shotgun (WGS) entry which is preliminary data.</text>
</comment>
<reference evidence="3" key="1">
    <citation type="submission" date="2020-08" db="EMBL/GenBank/DDBJ databases">
        <title>Studying the diversity of plant-associated saprophytic bacteria and their role in host health and plant-pathogen interactions.</title>
        <authorList>
            <person name="Potnis N."/>
        </authorList>
    </citation>
    <scope>NUCLEOTIDE SEQUENCE</scope>
    <source>
        <strain evidence="3">F21</strain>
    </source>
</reference>
<accession>A0AB73GWG3</accession>
<proteinExistence type="inferred from homology"/>
<evidence type="ECO:0000256" key="2">
    <source>
        <dbReference type="ARBA" id="ARBA00023002"/>
    </source>
</evidence>
<dbReference type="SUPFAM" id="SSF51735">
    <property type="entry name" value="NAD(P)-binding Rossmann-fold domains"/>
    <property type="match status" value="1"/>
</dbReference>
<keyword evidence="2" id="KW-0560">Oxidoreductase</keyword>
<dbReference type="InterPro" id="IPR036291">
    <property type="entry name" value="NAD(P)-bd_dom_sf"/>
</dbReference>